<gene>
    <name evidence="2" type="ORF">L873DRAFT_1816804</name>
</gene>
<evidence type="ECO:0000313" key="2">
    <source>
        <dbReference type="EMBL" id="RPA92885.1"/>
    </source>
</evidence>
<dbReference type="Proteomes" id="UP000276215">
    <property type="component" value="Unassembled WGS sequence"/>
</dbReference>
<dbReference type="EMBL" id="ML120463">
    <property type="protein sequence ID" value="RPA92885.1"/>
    <property type="molecule type" value="Genomic_DNA"/>
</dbReference>
<reference evidence="2 3" key="1">
    <citation type="journal article" date="2018" name="Nat. Ecol. Evol.">
        <title>Pezizomycetes genomes reveal the molecular basis of ectomycorrhizal truffle lifestyle.</title>
        <authorList>
            <person name="Murat C."/>
            <person name="Payen T."/>
            <person name="Noel B."/>
            <person name="Kuo A."/>
            <person name="Morin E."/>
            <person name="Chen J."/>
            <person name="Kohler A."/>
            <person name="Krizsan K."/>
            <person name="Balestrini R."/>
            <person name="Da Silva C."/>
            <person name="Montanini B."/>
            <person name="Hainaut M."/>
            <person name="Levati E."/>
            <person name="Barry K.W."/>
            <person name="Belfiori B."/>
            <person name="Cichocki N."/>
            <person name="Clum A."/>
            <person name="Dockter R.B."/>
            <person name="Fauchery L."/>
            <person name="Guy J."/>
            <person name="Iotti M."/>
            <person name="Le Tacon F."/>
            <person name="Lindquist E.A."/>
            <person name="Lipzen A."/>
            <person name="Malagnac F."/>
            <person name="Mello A."/>
            <person name="Molinier V."/>
            <person name="Miyauchi S."/>
            <person name="Poulain J."/>
            <person name="Riccioni C."/>
            <person name="Rubini A."/>
            <person name="Sitrit Y."/>
            <person name="Splivallo R."/>
            <person name="Traeger S."/>
            <person name="Wang M."/>
            <person name="Zifcakova L."/>
            <person name="Wipf D."/>
            <person name="Zambonelli A."/>
            <person name="Paolocci F."/>
            <person name="Nowrousian M."/>
            <person name="Ottonello S."/>
            <person name="Baldrian P."/>
            <person name="Spatafora J.W."/>
            <person name="Henrissat B."/>
            <person name="Nagy L.G."/>
            <person name="Aury J.M."/>
            <person name="Wincker P."/>
            <person name="Grigoriev I.V."/>
            <person name="Bonfante P."/>
            <person name="Martin F.M."/>
        </authorList>
    </citation>
    <scope>NUCLEOTIDE SEQUENCE [LARGE SCALE GENOMIC DNA]</scope>
    <source>
        <strain evidence="2 3">120613-1</strain>
    </source>
</reference>
<sequence length="54" mass="5619">MATGGVNFMAGYGTSVKDQQLQAPKPKLSSACDARSSSQHPTALTMPGKDTPPR</sequence>
<protein>
    <submittedName>
        <fullName evidence="2">Uncharacterized protein</fullName>
    </submittedName>
</protein>
<evidence type="ECO:0000256" key="1">
    <source>
        <dbReference type="SAM" id="MobiDB-lite"/>
    </source>
</evidence>
<proteinExistence type="predicted"/>
<accession>A0A3N4J3Z3</accession>
<feature type="region of interest" description="Disordered" evidence="1">
    <location>
        <begin position="12"/>
        <end position="54"/>
    </location>
</feature>
<organism evidence="2 3">
    <name type="scientific">Choiromyces venosus 120613-1</name>
    <dbReference type="NCBI Taxonomy" id="1336337"/>
    <lineage>
        <taxon>Eukaryota</taxon>
        <taxon>Fungi</taxon>
        <taxon>Dikarya</taxon>
        <taxon>Ascomycota</taxon>
        <taxon>Pezizomycotina</taxon>
        <taxon>Pezizomycetes</taxon>
        <taxon>Pezizales</taxon>
        <taxon>Tuberaceae</taxon>
        <taxon>Choiromyces</taxon>
    </lineage>
</organism>
<dbReference type="AlphaFoldDB" id="A0A3N4J3Z3"/>
<evidence type="ECO:0000313" key="3">
    <source>
        <dbReference type="Proteomes" id="UP000276215"/>
    </source>
</evidence>
<name>A0A3N4J3Z3_9PEZI</name>
<keyword evidence="3" id="KW-1185">Reference proteome</keyword>